<feature type="domain" description="Sugar phosphate transporter" evidence="6">
    <location>
        <begin position="94"/>
        <end position="382"/>
    </location>
</feature>
<dbReference type="AlphaFoldDB" id="A0A7S3EMT9"/>
<proteinExistence type="predicted"/>
<dbReference type="InterPro" id="IPR050186">
    <property type="entry name" value="TPT_transporter"/>
</dbReference>
<dbReference type="InterPro" id="IPR037185">
    <property type="entry name" value="EmrE-like"/>
</dbReference>
<evidence type="ECO:0000256" key="3">
    <source>
        <dbReference type="ARBA" id="ARBA00022989"/>
    </source>
</evidence>
<comment type="subcellular location">
    <subcellularLocation>
        <location evidence="1">Membrane</location>
        <topology evidence="1">Multi-pass membrane protein</topology>
    </subcellularLocation>
</comment>
<evidence type="ECO:0000313" key="9">
    <source>
        <dbReference type="EMBL" id="CAE0064735.1"/>
    </source>
</evidence>
<feature type="transmembrane region" description="Helical" evidence="5">
    <location>
        <begin position="120"/>
        <end position="144"/>
    </location>
</feature>
<sequence>MGFVSVVGIRKRGTPRVIQERPLRIVTVRAETVPWSESHGDSRKTPGDERFANEAANQVDDGVFSEGPLLPPRLVRVEKEKRESEKSGFWRIIVLATLFLSWYASNTAFNVFNKQVLKVYPYPLTCTMVQFLVGSIMMASLWVFRLRRVPVVDWDSIRTLGLLSALHASGFYLTNASLGSVSIAFTHTVKSTEPFFSVALSPSLLGEVPTWGVLATLVPIVFGVGVASATEASFTWFGFVTAMGSNLCLQGRNLISKRFMKKGESSIDNVNLFSLISIGAFLILLPISSIVEGPAAVSAISTLNLPFRVLMEKLFYGGFFRCVDVLTSYMILKQVSPVTHSVGNCVKRAIVITSSVILFRTAISPVNIFGTSLALIGVLVYSLVVVGCKQNKFGPDSPLCRPVYEELDLVEGAGI</sequence>
<keyword evidence="3 5" id="KW-1133">Transmembrane helix</keyword>
<evidence type="ECO:0000313" key="7">
    <source>
        <dbReference type="EMBL" id="CAE0064732.1"/>
    </source>
</evidence>
<keyword evidence="2 5" id="KW-0812">Transmembrane</keyword>
<evidence type="ECO:0000256" key="5">
    <source>
        <dbReference type="SAM" id="Phobius"/>
    </source>
</evidence>
<dbReference type="InterPro" id="IPR004853">
    <property type="entry name" value="Sugar_P_trans_dom"/>
</dbReference>
<dbReference type="EMBL" id="HBHW01042456">
    <property type="protein sequence ID" value="CAE0064735.1"/>
    <property type="molecule type" value="Transcribed_RNA"/>
</dbReference>
<dbReference type="SUPFAM" id="SSF103481">
    <property type="entry name" value="Multidrug resistance efflux transporter EmrE"/>
    <property type="match status" value="1"/>
</dbReference>
<evidence type="ECO:0000313" key="8">
    <source>
        <dbReference type="EMBL" id="CAE0064733.1"/>
    </source>
</evidence>
<evidence type="ECO:0000256" key="1">
    <source>
        <dbReference type="ARBA" id="ARBA00004141"/>
    </source>
</evidence>
<dbReference type="EMBL" id="HBHW01042457">
    <property type="protein sequence ID" value="CAE0064736.1"/>
    <property type="molecule type" value="Transcribed_RNA"/>
</dbReference>
<evidence type="ECO:0000259" key="6">
    <source>
        <dbReference type="Pfam" id="PF03151"/>
    </source>
</evidence>
<dbReference type="PANTHER" id="PTHR11132">
    <property type="entry name" value="SOLUTE CARRIER FAMILY 35"/>
    <property type="match status" value="1"/>
</dbReference>
<feature type="transmembrane region" description="Helical" evidence="5">
    <location>
        <begin position="88"/>
        <end position="105"/>
    </location>
</feature>
<evidence type="ECO:0000313" key="11">
    <source>
        <dbReference type="EMBL" id="CAE0064738.1"/>
    </source>
</evidence>
<gene>
    <name evidence="7" type="ORF">RMAR00112_LOCUS32804</name>
    <name evidence="8" type="ORF">RMAR00112_LOCUS32805</name>
    <name evidence="9" type="ORF">RMAR00112_LOCUS32807</name>
    <name evidence="10" type="ORF">RMAR00112_LOCUS32808</name>
    <name evidence="11" type="ORF">RMAR00112_LOCUS32810</name>
    <name evidence="12" type="ORF">RMAR00112_LOCUS32818</name>
</gene>
<dbReference type="EMBL" id="HBHW01042467">
    <property type="protein sequence ID" value="CAE0064746.1"/>
    <property type="molecule type" value="Transcribed_RNA"/>
</dbReference>
<dbReference type="Pfam" id="PF03151">
    <property type="entry name" value="TPT"/>
    <property type="match status" value="1"/>
</dbReference>
<dbReference type="EMBL" id="HBHW01042454">
    <property type="protein sequence ID" value="CAE0064733.1"/>
    <property type="molecule type" value="Transcribed_RNA"/>
</dbReference>
<dbReference type="GO" id="GO:0016020">
    <property type="term" value="C:membrane"/>
    <property type="evidence" value="ECO:0007669"/>
    <property type="project" value="UniProtKB-SubCell"/>
</dbReference>
<organism evidence="9">
    <name type="scientific">Rhodosorus marinus</name>
    <dbReference type="NCBI Taxonomy" id="101924"/>
    <lineage>
        <taxon>Eukaryota</taxon>
        <taxon>Rhodophyta</taxon>
        <taxon>Stylonematophyceae</taxon>
        <taxon>Stylonematales</taxon>
        <taxon>Stylonemataceae</taxon>
        <taxon>Rhodosorus</taxon>
    </lineage>
</organism>
<evidence type="ECO:0000313" key="12">
    <source>
        <dbReference type="EMBL" id="CAE0064746.1"/>
    </source>
</evidence>
<reference evidence="9" key="1">
    <citation type="submission" date="2021-01" db="EMBL/GenBank/DDBJ databases">
        <authorList>
            <person name="Corre E."/>
            <person name="Pelletier E."/>
            <person name="Niang G."/>
            <person name="Scheremetjew M."/>
            <person name="Finn R."/>
            <person name="Kale V."/>
            <person name="Holt S."/>
            <person name="Cochrane G."/>
            <person name="Meng A."/>
            <person name="Brown T."/>
            <person name="Cohen L."/>
        </authorList>
    </citation>
    <scope>NUCLEOTIDE SEQUENCE</scope>
    <source>
        <strain evidence="9">CCMP 769</strain>
    </source>
</reference>
<name>A0A7S3EMT9_9RHOD</name>
<evidence type="ECO:0000256" key="4">
    <source>
        <dbReference type="ARBA" id="ARBA00023136"/>
    </source>
</evidence>
<keyword evidence="4 5" id="KW-0472">Membrane</keyword>
<evidence type="ECO:0000313" key="10">
    <source>
        <dbReference type="EMBL" id="CAE0064736.1"/>
    </source>
</evidence>
<accession>A0A7S3EMT9</accession>
<dbReference type="EMBL" id="HBHW01042453">
    <property type="protein sequence ID" value="CAE0064732.1"/>
    <property type="molecule type" value="Transcribed_RNA"/>
</dbReference>
<protein>
    <recommendedName>
        <fullName evidence="6">Sugar phosphate transporter domain-containing protein</fullName>
    </recommendedName>
</protein>
<evidence type="ECO:0000256" key="2">
    <source>
        <dbReference type="ARBA" id="ARBA00022692"/>
    </source>
</evidence>
<feature type="transmembrane region" description="Helical" evidence="5">
    <location>
        <begin position="270"/>
        <end position="291"/>
    </location>
</feature>
<feature type="transmembrane region" description="Helical" evidence="5">
    <location>
        <begin position="369"/>
        <end position="388"/>
    </location>
</feature>
<feature type="transmembrane region" description="Helical" evidence="5">
    <location>
        <begin position="208"/>
        <end position="227"/>
    </location>
</feature>
<dbReference type="EMBL" id="HBHW01042459">
    <property type="protein sequence ID" value="CAE0064738.1"/>
    <property type="molecule type" value="Transcribed_RNA"/>
</dbReference>